<protein>
    <submittedName>
        <fullName evidence="7">Glycosyltransferase involved in cell wall bisynthesis</fullName>
    </submittedName>
</protein>
<reference evidence="7 8" key="1">
    <citation type="submission" date="2016-11" db="EMBL/GenBank/DDBJ databases">
        <authorList>
            <person name="Varghese N."/>
            <person name="Submissions S."/>
        </authorList>
    </citation>
    <scope>NUCLEOTIDE SEQUENCE [LARGE SCALE GENOMIC DNA]</scope>
    <source>
        <strain evidence="7 8">DSM 28249</strain>
    </source>
</reference>
<dbReference type="Pfam" id="PF00535">
    <property type="entry name" value="Glycos_transf_2"/>
    <property type="match status" value="1"/>
</dbReference>
<keyword evidence="8" id="KW-1185">Reference proteome</keyword>
<dbReference type="Gene3D" id="3.90.550.10">
    <property type="entry name" value="Spore Coat Polysaccharide Biosynthesis Protein SpsA, Chain A"/>
    <property type="match status" value="1"/>
</dbReference>
<dbReference type="CDD" id="cd06423">
    <property type="entry name" value="CESA_like"/>
    <property type="match status" value="1"/>
</dbReference>
<dbReference type="InterPro" id="IPR029044">
    <property type="entry name" value="Nucleotide-diphossugar_trans"/>
</dbReference>
<keyword evidence="3" id="KW-0328">Glycosyltransferase</keyword>
<feature type="domain" description="Glycosyltransferase 2-like" evidence="6">
    <location>
        <begin position="13"/>
        <end position="154"/>
    </location>
</feature>
<dbReference type="Proteomes" id="UP000322545">
    <property type="component" value="Unassembled WGS sequence"/>
</dbReference>
<evidence type="ECO:0000256" key="4">
    <source>
        <dbReference type="ARBA" id="ARBA00022679"/>
    </source>
</evidence>
<dbReference type="InterPro" id="IPR001173">
    <property type="entry name" value="Glyco_trans_2-like"/>
</dbReference>
<keyword evidence="4 7" id="KW-0808">Transferase</keyword>
<accession>A0A1M7K9V5</accession>
<dbReference type="GO" id="GO:0016757">
    <property type="term" value="F:glycosyltransferase activity"/>
    <property type="evidence" value="ECO:0007669"/>
    <property type="project" value="UniProtKB-KW"/>
</dbReference>
<name>A0A1M7K9V5_9RHOB</name>
<evidence type="ECO:0000313" key="8">
    <source>
        <dbReference type="Proteomes" id="UP000322545"/>
    </source>
</evidence>
<evidence type="ECO:0000256" key="3">
    <source>
        <dbReference type="ARBA" id="ARBA00022676"/>
    </source>
</evidence>
<keyword evidence="2" id="KW-1003">Cell membrane</keyword>
<dbReference type="PANTHER" id="PTHR43646:SF2">
    <property type="entry name" value="GLYCOSYLTRANSFERASE 2-LIKE DOMAIN-CONTAINING PROTEIN"/>
    <property type="match status" value="1"/>
</dbReference>
<evidence type="ECO:0000259" key="6">
    <source>
        <dbReference type="Pfam" id="PF00535"/>
    </source>
</evidence>
<evidence type="ECO:0000256" key="1">
    <source>
        <dbReference type="ARBA" id="ARBA00004236"/>
    </source>
</evidence>
<dbReference type="AlphaFoldDB" id="A0A1M7K9V5"/>
<gene>
    <name evidence="7" type="ORF">SAMN05443432_11040</name>
</gene>
<sequence length="284" mass="31625">MTVSQEHDPNLLSVIIAARNEAGYIGDCLNSLLGQDDEAGDVEVIVVANACTDDTVGAALATRGGIEARGWDLRVIEEPKPGKIHALNTGDQAAKGQFMVYLDADVVCDTDMFAALREVLARDEPLYATGTLKVTEAQTWVTRQYARFWQKLPFVQGGAVGAGLFAVNRPGRERWQAFPDIISDDTYVRLNFAPEERIEVLPKYHWPMVEGFGNLIKVRRRQDDGVAEIVNLYPELVRHDDKKRLRKTDIIGLFLRDPVGFCVYGGVSVAVRLSPARRQWARGR</sequence>
<organism evidence="7 8">
    <name type="scientific">Roseovarius litoreus</name>
    <dbReference type="NCBI Taxonomy" id="1155722"/>
    <lineage>
        <taxon>Bacteria</taxon>
        <taxon>Pseudomonadati</taxon>
        <taxon>Pseudomonadota</taxon>
        <taxon>Alphaproteobacteria</taxon>
        <taxon>Rhodobacterales</taxon>
        <taxon>Roseobacteraceae</taxon>
        <taxon>Roseovarius</taxon>
    </lineage>
</organism>
<proteinExistence type="predicted"/>
<evidence type="ECO:0000313" key="7">
    <source>
        <dbReference type="EMBL" id="SHM62018.1"/>
    </source>
</evidence>
<evidence type="ECO:0000256" key="5">
    <source>
        <dbReference type="ARBA" id="ARBA00023136"/>
    </source>
</evidence>
<dbReference type="EMBL" id="FRCB01000010">
    <property type="protein sequence ID" value="SHM62018.1"/>
    <property type="molecule type" value="Genomic_DNA"/>
</dbReference>
<keyword evidence="5" id="KW-0472">Membrane</keyword>
<dbReference type="SUPFAM" id="SSF53448">
    <property type="entry name" value="Nucleotide-diphospho-sugar transferases"/>
    <property type="match status" value="1"/>
</dbReference>
<dbReference type="PANTHER" id="PTHR43646">
    <property type="entry name" value="GLYCOSYLTRANSFERASE"/>
    <property type="match status" value="1"/>
</dbReference>
<comment type="subcellular location">
    <subcellularLocation>
        <location evidence="1">Cell membrane</location>
    </subcellularLocation>
</comment>
<evidence type="ECO:0000256" key="2">
    <source>
        <dbReference type="ARBA" id="ARBA00022475"/>
    </source>
</evidence>
<dbReference type="GO" id="GO:0005886">
    <property type="term" value="C:plasma membrane"/>
    <property type="evidence" value="ECO:0007669"/>
    <property type="project" value="UniProtKB-SubCell"/>
</dbReference>
<dbReference type="RefSeq" id="WP_149780603.1">
    <property type="nucleotide sequence ID" value="NZ_FRCB01000010.1"/>
</dbReference>